<dbReference type="InterPro" id="IPR010499">
    <property type="entry name" value="AraC_E-bd"/>
</dbReference>
<dbReference type="SMART" id="SM00871">
    <property type="entry name" value="AraC_E_bind"/>
    <property type="match status" value="1"/>
</dbReference>
<dbReference type="EMBL" id="CP045915">
    <property type="protein sequence ID" value="QGH34678.1"/>
    <property type="molecule type" value="Genomic_DNA"/>
</dbReference>
<organism evidence="2 3">
    <name type="scientific">Gracilibacillus salitolerans</name>
    <dbReference type="NCBI Taxonomy" id="2663022"/>
    <lineage>
        <taxon>Bacteria</taxon>
        <taxon>Bacillati</taxon>
        <taxon>Bacillota</taxon>
        <taxon>Bacilli</taxon>
        <taxon>Bacillales</taxon>
        <taxon>Bacillaceae</taxon>
        <taxon>Gracilibacillus</taxon>
    </lineage>
</organism>
<sequence>MRINLLTSIRTNNFNDEQMMEKIQNMWKEAYRSLEGKNDTVYGIYYDYESDFKGDYSIGVGIENVDKGSMMISDQANYNIFKVTSSDEEGILKTWQKIWGLEESGELERAYTVDFEKYLPSGEIEIHIAIV</sequence>
<evidence type="ECO:0000313" key="2">
    <source>
        <dbReference type="EMBL" id="QGH34678.1"/>
    </source>
</evidence>
<keyword evidence="3" id="KW-1185">Reference proteome</keyword>
<dbReference type="Proteomes" id="UP000339690">
    <property type="component" value="Chromosome"/>
</dbReference>
<dbReference type="KEGG" id="grc:GI584_11825"/>
<evidence type="ECO:0000313" key="3">
    <source>
        <dbReference type="Proteomes" id="UP000339690"/>
    </source>
</evidence>
<dbReference type="InterPro" id="IPR029441">
    <property type="entry name" value="Cass2"/>
</dbReference>
<dbReference type="Pfam" id="PF14526">
    <property type="entry name" value="Cass2"/>
    <property type="match status" value="1"/>
</dbReference>
<proteinExistence type="predicted"/>
<gene>
    <name evidence="2" type="ORF">GI584_11825</name>
</gene>
<name>A0A5Q2TNL1_9BACI</name>
<dbReference type="InterPro" id="IPR011256">
    <property type="entry name" value="Reg_factor_effector_dom_sf"/>
</dbReference>
<dbReference type="RefSeq" id="WP_100360478.1">
    <property type="nucleotide sequence ID" value="NZ_CP045915.1"/>
</dbReference>
<accession>A0A5Q2TNL1</accession>
<feature type="domain" description="AraC effector-binding" evidence="1">
    <location>
        <begin position="1"/>
        <end position="131"/>
    </location>
</feature>
<dbReference type="Gene3D" id="3.20.80.10">
    <property type="entry name" value="Regulatory factor, effector binding domain"/>
    <property type="match status" value="1"/>
</dbReference>
<reference evidence="2 3" key="1">
    <citation type="submission" date="2019-11" db="EMBL/GenBank/DDBJ databases">
        <title>Gracilibacillus salitolerans sp. nov., a moderate halophile isolated from a saline soil in northwest China.</title>
        <authorList>
            <person name="Gan L."/>
        </authorList>
    </citation>
    <scope>NUCLEOTIDE SEQUENCE [LARGE SCALE GENOMIC DNA]</scope>
    <source>
        <strain evidence="2 3">SCU50</strain>
    </source>
</reference>
<protein>
    <submittedName>
        <fullName evidence="2">AraC family transcriptional regulator</fullName>
    </submittedName>
</protein>
<evidence type="ECO:0000259" key="1">
    <source>
        <dbReference type="SMART" id="SM00871"/>
    </source>
</evidence>
<dbReference type="AlphaFoldDB" id="A0A5Q2TNL1"/>
<dbReference type="PANTHER" id="PTHR36444">
    <property type="entry name" value="TRANSCRIPTIONAL REGULATOR PROTEIN YOBU-RELATED"/>
    <property type="match status" value="1"/>
</dbReference>
<dbReference type="SUPFAM" id="SSF55136">
    <property type="entry name" value="Probable bacterial effector-binding domain"/>
    <property type="match status" value="1"/>
</dbReference>
<dbReference type="InterPro" id="IPR053182">
    <property type="entry name" value="YobU-like_regulator"/>
</dbReference>
<dbReference type="PANTHER" id="PTHR36444:SF2">
    <property type="entry name" value="TRANSCRIPTIONAL REGULATOR PROTEIN YOBU-RELATED"/>
    <property type="match status" value="1"/>
</dbReference>